<dbReference type="InterPro" id="IPR016181">
    <property type="entry name" value="Acyl_CoA_acyltransferase"/>
</dbReference>
<keyword evidence="2" id="KW-0808">Transferase</keyword>
<organism evidence="2 3">
    <name type="scientific">Lactobacillus equicursoris DSM 19284 = JCM 14600 = CIP 110162</name>
    <dbReference type="NCBI Taxonomy" id="1293597"/>
    <lineage>
        <taxon>Bacteria</taxon>
        <taxon>Bacillati</taxon>
        <taxon>Bacillota</taxon>
        <taxon>Bacilli</taxon>
        <taxon>Lactobacillales</taxon>
        <taxon>Lactobacillaceae</taxon>
        <taxon>Lactobacillus</taxon>
    </lineage>
</organism>
<dbReference type="GO" id="GO:0016747">
    <property type="term" value="F:acyltransferase activity, transferring groups other than amino-acyl groups"/>
    <property type="evidence" value="ECO:0007669"/>
    <property type="project" value="InterPro"/>
</dbReference>
<dbReference type="InterPro" id="IPR000182">
    <property type="entry name" value="GNAT_dom"/>
</dbReference>
<dbReference type="PATRIC" id="fig|1293597.4.peg.1637"/>
<dbReference type="PANTHER" id="PTHR43617">
    <property type="entry name" value="L-AMINO ACID N-ACETYLTRANSFERASE"/>
    <property type="match status" value="1"/>
</dbReference>
<keyword evidence="3" id="KW-1185">Reference proteome</keyword>
<sequence length="175" mass="19750">MGMQIRKAEMADFDQVMAILKDGRNQLAERGIDQWQGDYPNPDHVKEDIEHGYAYLAKSEDGETVGTLSIVPAPDTTYDQLDGAWQVETNDYVTIHRVAIHSDHTGHGYASKLYQAVISYFTSGFNDVKSIRVDTHEDNLPMQHLIKKSGFKRVGTLHGVYRPNETSYVYELVTG</sequence>
<dbReference type="InterPro" id="IPR050276">
    <property type="entry name" value="MshD_Acetyltransferase"/>
</dbReference>
<name>K0NIU6_9LACO</name>
<evidence type="ECO:0000313" key="3">
    <source>
        <dbReference type="Proteomes" id="UP000051074"/>
    </source>
</evidence>
<evidence type="ECO:0000313" key="2">
    <source>
        <dbReference type="EMBL" id="KRL00052.1"/>
    </source>
</evidence>
<dbReference type="Gene3D" id="3.40.630.30">
    <property type="match status" value="1"/>
</dbReference>
<dbReference type="Pfam" id="PF00583">
    <property type="entry name" value="Acetyltransf_1"/>
    <property type="match status" value="1"/>
</dbReference>
<dbReference type="Proteomes" id="UP000051074">
    <property type="component" value="Unassembled WGS sequence"/>
</dbReference>
<dbReference type="PROSITE" id="PS51186">
    <property type="entry name" value="GNAT"/>
    <property type="match status" value="1"/>
</dbReference>
<proteinExistence type="predicted"/>
<evidence type="ECO:0000259" key="1">
    <source>
        <dbReference type="PROSITE" id="PS51186"/>
    </source>
</evidence>
<dbReference type="EMBL" id="AZDU01000059">
    <property type="protein sequence ID" value="KRL00052.1"/>
    <property type="molecule type" value="Genomic_DNA"/>
</dbReference>
<protein>
    <submittedName>
        <fullName evidence="2">Acetyltransferase, GNAT family</fullName>
    </submittedName>
</protein>
<dbReference type="STRING" id="1293597.FC20_GL001533"/>
<reference evidence="2 3" key="1">
    <citation type="journal article" date="2015" name="Genome Announc.">
        <title>Expanding the biotechnology potential of lactobacilli through comparative genomics of 213 strains and associated genera.</title>
        <authorList>
            <person name="Sun Z."/>
            <person name="Harris H.M."/>
            <person name="McCann A."/>
            <person name="Guo C."/>
            <person name="Argimon S."/>
            <person name="Zhang W."/>
            <person name="Yang X."/>
            <person name="Jeffery I.B."/>
            <person name="Cooney J.C."/>
            <person name="Kagawa T.F."/>
            <person name="Liu W."/>
            <person name="Song Y."/>
            <person name="Salvetti E."/>
            <person name="Wrobel A."/>
            <person name="Rasinkangas P."/>
            <person name="Parkhill J."/>
            <person name="Rea M.C."/>
            <person name="O'Sullivan O."/>
            <person name="Ritari J."/>
            <person name="Douillard F.P."/>
            <person name="Paul Ross R."/>
            <person name="Yang R."/>
            <person name="Briner A.E."/>
            <person name="Felis G.E."/>
            <person name="de Vos W.M."/>
            <person name="Barrangou R."/>
            <person name="Klaenhammer T.R."/>
            <person name="Caufield P.W."/>
            <person name="Cui Y."/>
            <person name="Zhang H."/>
            <person name="O'Toole P.W."/>
        </authorList>
    </citation>
    <scope>NUCLEOTIDE SEQUENCE [LARGE SCALE GENOMIC DNA]</scope>
    <source>
        <strain evidence="2 3">DSM 19284</strain>
    </source>
</reference>
<dbReference type="eggNOG" id="COG0456">
    <property type="taxonomic scope" value="Bacteria"/>
</dbReference>
<dbReference type="SUPFAM" id="SSF55729">
    <property type="entry name" value="Acyl-CoA N-acyltransferases (Nat)"/>
    <property type="match status" value="1"/>
</dbReference>
<dbReference type="AlphaFoldDB" id="K0NIU6"/>
<dbReference type="CDD" id="cd04301">
    <property type="entry name" value="NAT_SF"/>
    <property type="match status" value="1"/>
</dbReference>
<accession>K0NIU6</accession>
<feature type="domain" description="N-acetyltransferase" evidence="1">
    <location>
        <begin position="3"/>
        <end position="173"/>
    </location>
</feature>
<gene>
    <name evidence="2" type="ORF">FC20_GL001533</name>
</gene>
<comment type="caution">
    <text evidence="2">The sequence shown here is derived from an EMBL/GenBank/DDBJ whole genome shotgun (WGS) entry which is preliminary data.</text>
</comment>